<dbReference type="Gene3D" id="3.20.20.70">
    <property type="entry name" value="Aldolase class I"/>
    <property type="match status" value="1"/>
</dbReference>
<gene>
    <name evidence="2" type="ORF">BTBSAS_300013</name>
    <name evidence="1" type="ORF">CNY62_05605</name>
</gene>
<dbReference type="EMBL" id="CP023483">
    <property type="protein sequence ID" value="ATF25917.1"/>
    <property type="molecule type" value="Genomic_DNA"/>
</dbReference>
<sequence>MENKKEQGIPELTSTLRQDIIRLPAEIQQASGIRIFGKLIKGIIFSTDIAIIKNCNADAVIAIYPFTPHPTIIDAICQAADIPVLAGIGGGLTNGKRSVNMGLAAESEGAIAGVVNAPTPNKTIKKIVDFIDIPLVLTVVSEHTDIQKKLDMGIKIINVSGGSNTAHIVRVIRRKFPDLPIIATGGKNPASIIETIEAGANAITYTPPSNGELFRRKMETYREQEESKYKKHKK</sequence>
<reference evidence="2" key="3">
    <citation type="submission" date="2018-04" db="EMBL/GenBank/DDBJ databases">
        <authorList>
            <person name="Go L.Y."/>
            <person name="Mitchell J.A."/>
        </authorList>
    </citation>
    <scope>NUCLEOTIDE SEQUENCE</scope>
    <source>
        <strain evidence="2">BSAS1 3</strain>
    </source>
</reference>
<dbReference type="SUPFAM" id="SSF51412">
    <property type="entry name" value="Inosine monophosphate dehydrogenase (IMPDH)"/>
    <property type="match status" value="1"/>
</dbReference>
<keyword evidence="3" id="KW-1185">Reference proteome</keyword>
<dbReference type="AlphaFoldDB" id="A0A1D2KFI1"/>
<name>A0A1D2KFI1_BROTH</name>
<protein>
    <submittedName>
        <fullName evidence="1 2">Hydrolase</fullName>
    </submittedName>
</protein>
<dbReference type="RefSeq" id="WP_029091447.1">
    <property type="nucleotide sequence ID" value="NZ_CBCPHX010000004.1"/>
</dbReference>
<dbReference type="KEGG" id="bths:CNY62_05605"/>
<proteinExistence type="predicted"/>
<accession>A0A1D2KFI1</accession>
<dbReference type="GO" id="GO:0016787">
    <property type="term" value="F:hydrolase activity"/>
    <property type="evidence" value="ECO:0007669"/>
    <property type="project" value="UniProtKB-KW"/>
</dbReference>
<reference evidence="4" key="2">
    <citation type="submission" date="2018-04" db="EMBL/GenBank/DDBJ databases">
        <authorList>
            <person name="Illikoud N."/>
        </authorList>
    </citation>
    <scope>NUCLEOTIDE SEQUENCE [LARGE SCALE GENOMIC DNA]</scope>
</reference>
<keyword evidence="1" id="KW-0378">Hydrolase</keyword>
<organism evidence="1 3">
    <name type="scientific">Brochothrix thermosphacta</name>
    <name type="common">Microbacterium thermosphactum</name>
    <dbReference type="NCBI Taxonomy" id="2756"/>
    <lineage>
        <taxon>Bacteria</taxon>
        <taxon>Bacillati</taxon>
        <taxon>Bacillota</taxon>
        <taxon>Bacilli</taxon>
        <taxon>Bacillales</taxon>
        <taxon>Listeriaceae</taxon>
        <taxon>Brochothrix</taxon>
    </lineage>
</organism>
<dbReference type="EMBL" id="OUNC01000024">
    <property type="protein sequence ID" value="SPP28929.1"/>
    <property type="molecule type" value="Genomic_DNA"/>
</dbReference>
<evidence type="ECO:0000313" key="3">
    <source>
        <dbReference type="Proteomes" id="UP000243591"/>
    </source>
</evidence>
<dbReference type="InterPro" id="IPR013785">
    <property type="entry name" value="Aldolase_TIM"/>
</dbReference>
<dbReference type="GeneID" id="66537450"/>
<dbReference type="Proteomes" id="UP000270190">
    <property type="component" value="Unassembled WGS sequence"/>
</dbReference>
<reference evidence="1 3" key="1">
    <citation type="submission" date="2017-09" db="EMBL/GenBank/DDBJ databases">
        <title>Complete Genome Sequences of Two Strains of the Meat Spoilage Bacterium Brochothrix thermosphacta Isolated from Ground Chicken.</title>
        <authorList>
            <person name="Paoli G.C."/>
            <person name="Wijey C."/>
            <person name="Chen C.-Y."/>
            <person name="Nguyen L."/>
            <person name="Yan X."/>
            <person name="Irwin P.L."/>
        </authorList>
    </citation>
    <scope>NUCLEOTIDE SEQUENCE [LARGE SCALE GENOMIC DNA]</scope>
    <source>
        <strain evidence="1 3">BI</strain>
    </source>
</reference>
<evidence type="ECO:0000313" key="2">
    <source>
        <dbReference type="EMBL" id="SPP28929.1"/>
    </source>
</evidence>
<evidence type="ECO:0000313" key="1">
    <source>
        <dbReference type="EMBL" id="ATF25917.1"/>
    </source>
</evidence>
<dbReference type="OrthoDB" id="9802667at2"/>
<dbReference type="Proteomes" id="UP000243591">
    <property type="component" value="Chromosome"/>
</dbReference>
<dbReference type="STRING" id="2756.BFR44_06250"/>
<evidence type="ECO:0000313" key="4">
    <source>
        <dbReference type="Proteomes" id="UP000270190"/>
    </source>
</evidence>